<sequence>MPKLILLFLLTLGCSWAHTQVQSKVPDTQPLSVMSYNIRLNVASDGENAWPERRTFLASQINYHQPDVIGTQEGLPEQVKWLNEHLSAYSFVGQGRDGGDRGEYSAVFYNRHKFSVTDSGTFWLSETPAEISKGWDAALNRICTWVRLQPRSNGDEFIVFNTHFDHVGELARSQSADLILRMVDSLNKDQVPYFVTGDFNLEPDSEPIQKFRAKMTDTHDAASVRLGPSGTFTGFRYGQPATRRIDYVFASSTPRTEVLRYATLTDAIDGRFASDHFPVIATVHPRPRPVIVAHRGASGYALENSLAAFRKAVELDADMIELDVFALKDGNVVCFHDSDLKRLTGVNGKIADYTLSELNQLTLADGSRIPLLSDAMKVMDKQLRLNIELKGPGTAEPTYRIIRDFIDNRGWKIEDFHISSFRHDQLKTMRQLNDQVEIGILPHGSPLAALELAKEIKAFSINAYKGSLNPESVKTMHDANLKIYAWTVNTHQDIRNLLDLGIDGFITNYPDRVSEIAAE</sequence>
<dbReference type="GO" id="GO:0008081">
    <property type="term" value="F:phosphoric diester hydrolase activity"/>
    <property type="evidence" value="ECO:0007669"/>
    <property type="project" value="InterPro"/>
</dbReference>
<dbReference type="AlphaFoldDB" id="A0A5C7FNK8"/>
<organism evidence="3 4">
    <name type="scientific">Neolewinella aurantiaca</name>
    <dbReference type="NCBI Taxonomy" id="2602767"/>
    <lineage>
        <taxon>Bacteria</taxon>
        <taxon>Pseudomonadati</taxon>
        <taxon>Bacteroidota</taxon>
        <taxon>Saprospiria</taxon>
        <taxon>Saprospirales</taxon>
        <taxon>Lewinellaceae</taxon>
        <taxon>Neolewinella</taxon>
    </lineage>
</organism>
<dbReference type="SUPFAM" id="SSF51695">
    <property type="entry name" value="PLC-like phosphodiesterases"/>
    <property type="match status" value="1"/>
</dbReference>
<evidence type="ECO:0000259" key="2">
    <source>
        <dbReference type="PROSITE" id="PS51704"/>
    </source>
</evidence>
<dbReference type="OrthoDB" id="9793162at2"/>
<dbReference type="InterPro" id="IPR036691">
    <property type="entry name" value="Endo/exonu/phosph_ase_sf"/>
</dbReference>
<dbReference type="GO" id="GO:0006629">
    <property type="term" value="P:lipid metabolic process"/>
    <property type="evidence" value="ECO:0007669"/>
    <property type="project" value="InterPro"/>
</dbReference>
<evidence type="ECO:0000256" key="1">
    <source>
        <dbReference type="SAM" id="SignalP"/>
    </source>
</evidence>
<dbReference type="PANTHER" id="PTHR46211:SF1">
    <property type="entry name" value="GLYCEROPHOSPHODIESTER PHOSPHODIESTERASE, CYTOPLASMIC"/>
    <property type="match status" value="1"/>
</dbReference>
<keyword evidence="1" id="KW-0732">Signal</keyword>
<reference evidence="3 4" key="1">
    <citation type="submission" date="2019-08" db="EMBL/GenBank/DDBJ databases">
        <title>Lewinella sp. strain SSH13 Genome sequencing and assembly.</title>
        <authorList>
            <person name="Kim I."/>
        </authorList>
    </citation>
    <scope>NUCLEOTIDE SEQUENCE [LARGE SCALE GENOMIC DNA]</scope>
    <source>
        <strain evidence="3 4">SSH13</strain>
    </source>
</reference>
<dbReference type="Gene3D" id="3.20.20.190">
    <property type="entry name" value="Phosphatidylinositol (PI) phosphodiesterase"/>
    <property type="match status" value="1"/>
</dbReference>
<feature type="chain" id="PRO_5023069807" description="GP-PDE domain-containing protein" evidence="1">
    <location>
        <begin position="20"/>
        <end position="519"/>
    </location>
</feature>
<dbReference type="InterPro" id="IPR030395">
    <property type="entry name" value="GP_PDE_dom"/>
</dbReference>
<evidence type="ECO:0000313" key="4">
    <source>
        <dbReference type="Proteomes" id="UP000321907"/>
    </source>
</evidence>
<dbReference type="RefSeq" id="WP_147928856.1">
    <property type="nucleotide sequence ID" value="NZ_VOXD01000001.1"/>
</dbReference>
<comment type="caution">
    <text evidence="3">The sequence shown here is derived from an EMBL/GenBank/DDBJ whole genome shotgun (WGS) entry which is preliminary data.</text>
</comment>
<dbReference type="PANTHER" id="PTHR46211">
    <property type="entry name" value="GLYCEROPHOSPHORYL DIESTER PHOSPHODIESTERASE"/>
    <property type="match status" value="1"/>
</dbReference>
<evidence type="ECO:0000313" key="3">
    <source>
        <dbReference type="EMBL" id="TXF91815.1"/>
    </source>
</evidence>
<proteinExistence type="predicted"/>
<dbReference type="EMBL" id="VOXD01000001">
    <property type="protein sequence ID" value="TXF91815.1"/>
    <property type="molecule type" value="Genomic_DNA"/>
</dbReference>
<dbReference type="Pfam" id="PF03009">
    <property type="entry name" value="GDPD"/>
    <property type="match status" value="1"/>
</dbReference>
<dbReference type="CDD" id="cd09083">
    <property type="entry name" value="EEP-1"/>
    <property type="match status" value="1"/>
</dbReference>
<dbReference type="SUPFAM" id="SSF56219">
    <property type="entry name" value="DNase I-like"/>
    <property type="match status" value="1"/>
</dbReference>
<dbReference type="InterPro" id="IPR017946">
    <property type="entry name" value="PLC-like_Pdiesterase_TIM-brl"/>
</dbReference>
<dbReference type="Gene3D" id="3.60.10.10">
    <property type="entry name" value="Endonuclease/exonuclease/phosphatase"/>
    <property type="match status" value="1"/>
</dbReference>
<dbReference type="Pfam" id="PF03372">
    <property type="entry name" value="Exo_endo_phos"/>
    <property type="match status" value="1"/>
</dbReference>
<gene>
    <name evidence="3" type="ORF">FUA23_01115</name>
</gene>
<protein>
    <recommendedName>
        <fullName evidence="2">GP-PDE domain-containing protein</fullName>
    </recommendedName>
</protein>
<name>A0A5C7FNK8_9BACT</name>
<accession>A0A5C7FNK8</accession>
<feature type="domain" description="GP-PDE" evidence="2">
    <location>
        <begin position="289"/>
        <end position="517"/>
    </location>
</feature>
<dbReference type="PROSITE" id="PS51704">
    <property type="entry name" value="GP_PDE"/>
    <property type="match status" value="1"/>
</dbReference>
<dbReference type="InterPro" id="IPR005135">
    <property type="entry name" value="Endo/exonuclease/phosphatase"/>
</dbReference>
<keyword evidence="4" id="KW-1185">Reference proteome</keyword>
<feature type="signal peptide" evidence="1">
    <location>
        <begin position="1"/>
        <end position="19"/>
    </location>
</feature>
<dbReference type="Proteomes" id="UP000321907">
    <property type="component" value="Unassembled WGS sequence"/>
</dbReference>